<feature type="transmembrane region" description="Helical" evidence="6">
    <location>
        <begin position="137"/>
        <end position="161"/>
    </location>
</feature>
<evidence type="ECO:0000256" key="3">
    <source>
        <dbReference type="ARBA" id="ARBA00022692"/>
    </source>
</evidence>
<evidence type="ECO:0000256" key="1">
    <source>
        <dbReference type="ARBA" id="ARBA00004651"/>
    </source>
</evidence>
<dbReference type="EMBL" id="CP102487">
    <property type="protein sequence ID" value="UUX59840.1"/>
    <property type="molecule type" value="Genomic_DNA"/>
</dbReference>
<keyword evidence="3 6" id="KW-0812">Transmembrane</keyword>
<keyword evidence="2" id="KW-1003">Cell membrane</keyword>
<feature type="transmembrane region" description="Helical" evidence="6">
    <location>
        <begin position="167"/>
        <end position="190"/>
    </location>
</feature>
<dbReference type="AlphaFoldDB" id="A0AA94Y096"/>
<dbReference type="Gene3D" id="1.20.1250.20">
    <property type="entry name" value="MFS general substrate transporter like domains"/>
    <property type="match status" value="1"/>
</dbReference>
<feature type="transmembrane region" description="Helical" evidence="6">
    <location>
        <begin position="103"/>
        <end position="125"/>
    </location>
</feature>
<protein>
    <submittedName>
        <fullName evidence="7">MFS transporter</fullName>
    </submittedName>
</protein>
<evidence type="ECO:0000313" key="7">
    <source>
        <dbReference type="EMBL" id="UUX59840.1"/>
    </source>
</evidence>
<comment type="subcellular location">
    <subcellularLocation>
        <location evidence="1">Cell membrane</location>
        <topology evidence="1">Multi-pass membrane protein</topology>
    </subcellularLocation>
</comment>
<name>A0AA94Y096_9MICC</name>
<dbReference type="Pfam" id="PF07690">
    <property type="entry name" value="MFS_1"/>
    <property type="match status" value="1"/>
</dbReference>
<feature type="transmembrane region" description="Helical" evidence="6">
    <location>
        <begin position="79"/>
        <end position="97"/>
    </location>
</feature>
<evidence type="ECO:0000256" key="2">
    <source>
        <dbReference type="ARBA" id="ARBA00022475"/>
    </source>
</evidence>
<dbReference type="GO" id="GO:0022857">
    <property type="term" value="F:transmembrane transporter activity"/>
    <property type="evidence" value="ECO:0007669"/>
    <property type="project" value="InterPro"/>
</dbReference>
<proteinExistence type="predicted"/>
<dbReference type="InterPro" id="IPR036259">
    <property type="entry name" value="MFS_trans_sf"/>
</dbReference>
<keyword evidence="4 6" id="KW-1133">Transmembrane helix</keyword>
<evidence type="ECO:0000256" key="6">
    <source>
        <dbReference type="SAM" id="Phobius"/>
    </source>
</evidence>
<dbReference type="Proteomes" id="UP001060018">
    <property type="component" value="Chromosome"/>
</dbReference>
<sequence length="422" mass="44190">MNSTPKFGRTSALPLIALVVISSLAIVGDEAASMSMVLTAVDQGQTWMVTWFSLSLAIPAMILAPFGGAIVDRYDPRKIWVVCLALQSLCIGIAALQDDFWSRLALLAASNVISILSSSAAFALLPKLTGPIRIERANSLMAIGSSLAYLVGPALSAWLFGIVGASLMLGVNAGTTAVLAATALVLVLRVERPESAEPDSWNIFNGARDGWRAILSSPIVAATMPLLILIMISTSIEAVAGVFWLRQISGSDTLYGLVLSCWAVGSIIGAYLAGTKRLAPRTMLLIVGGGLCMALAILAEGLAPIANIIGIAFVIGGMGNGTHNVGVRNMIFQQIPQAHTGSAWAYYRMLTSTSVAIGYIVGTPRTPGDAQSMVIVAGVCALVGVLVAFVALRLLRLHRRIPTSHVTPAPRDDADQSTVVSN</sequence>
<dbReference type="PANTHER" id="PTHR23513">
    <property type="entry name" value="INTEGRAL MEMBRANE EFFLUX PROTEIN-RELATED"/>
    <property type="match status" value="1"/>
</dbReference>
<gene>
    <name evidence="7" type="ORF">NUH22_04240</name>
</gene>
<evidence type="ECO:0000256" key="5">
    <source>
        <dbReference type="ARBA" id="ARBA00023136"/>
    </source>
</evidence>
<feature type="transmembrane region" description="Helical" evidence="6">
    <location>
        <begin position="343"/>
        <end position="361"/>
    </location>
</feature>
<dbReference type="CDD" id="cd06173">
    <property type="entry name" value="MFS_MefA_like"/>
    <property type="match status" value="1"/>
</dbReference>
<dbReference type="InterPro" id="IPR011701">
    <property type="entry name" value="MFS"/>
</dbReference>
<evidence type="ECO:0000256" key="4">
    <source>
        <dbReference type="ARBA" id="ARBA00022989"/>
    </source>
</evidence>
<dbReference type="PANTHER" id="PTHR23513:SF6">
    <property type="entry name" value="MAJOR FACILITATOR SUPERFAMILY ASSOCIATED DOMAIN-CONTAINING PROTEIN"/>
    <property type="match status" value="1"/>
</dbReference>
<feature type="transmembrane region" description="Helical" evidence="6">
    <location>
        <begin position="282"/>
        <end position="299"/>
    </location>
</feature>
<feature type="transmembrane region" description="Helical" evidence="6">
    <location>
        <begin position="373"/>
        <end position="395"/>
    </location>
</feature>
<keyword evidence="5 6" id="KW-0472">Membrane</keyword>
<dbReference type="GO" id="GO:0005886">
    <property type="term" value="C:plasma membrane"/>
    <property type="evidence" value="ECO:0007669"/>
    <property type="project" value="UniProtKB-SubCell"/>
</dbReference>
<feature type="transmembrane region" description="Helical" evidence="6">
    <location>
        <begin position="211"/>
        <end position="233"/>
    </location>
</feature>
<evidence type="ECO:0000313" key="8">
    <source>
        <dbReference type="Proteomes" id="UP001060018"/>
    </source>
</evidence>
<feature type="transmembrane region" description="Helical" evidence="6">
    <location>
        <begin position="49"/>
        <end position="67"/>
    </location>
</feature>
<dbReference type="RefSeq" id="WP_195181266.1">
    <property type="nucleotide sequence ID" value="NZ_CP102487.1"/>
</dbReference>
<feature type="transmembrane region" description="Helical" evidence="6">
    <location>
        <begin position="305"/>
        <end position="322"/>
    </location>
</feature>
<reference evidence="7" key="1">
    <citation type="journal article" date="2022" name="Pest Manag. Sci.">
        <title>Glutamicibacter halophytocola-mediated host fitness of potato tuber moth on Solanaceae crops.</title>
        <authorList>
            <person name="Wang W."/>
            <person name="Xiao G."/>
            <person name="Du G."/>
            <person name="Chang L."/>
            <person name="Yang Y."/>
            <person name="Ye J."/>
            <person name="Chen B."/>
        </authorList>
    </citation>
    <scope>NUCLEOTIDE SEQUENCE</scope>
    <source>
        <strain evidence="7">S2</strain>
    </source>
</reference>
<dbReference type="SUPFAM" id="SSF103473">
    <property type="entry name" value="MFS general substrate transporter"/>
    <property type="match status" value="1"/>
</dbReference>
<feature type="transmembrane region" description="Helical" evidence="6">
    <location>
        <begin position="253"/>
        <end position="273"/>
    </location>
</feature>
<accession>A0AA94Y096</accession>
<organism evidence="7 8">
    <name type="scientific">Glutamicibacter halophytocola</name>
    <dbReference type="NCBI Taxonomy" id="1933880"/>
    <lineage>
        <taxon>Bacteria</taxon>
        <taxon>Bacillati</taxon>
        <taxon>Actinomycetota</taxon>
        <taxon>Actinomycetes</taxon>
        <taxon>Micrococcales</taxon>
        <taxon>Micrococcaceae</taxon>
        <taxon>Glutamicibacter</taxon>
    </lineage>
</organism>